<keyword evidence="1" id="KW-0418">Kinase</keyword>
<dbReference type="OrthoDB" id="1680942at2"/>
<accession>A0A1B7KRN4</accession>
<dbReference type="RefSeq" id="WP_064551588.1">
    <property type="nucleotide sequence ID" value="NZ_LXMA01000023.1"/>
</dbReference>
<comment type="caution">
    <text evidence="1">The sequence shown here is derived from an EMBL/GenBank/DDBJ whole genome shotgun (WGS) entry which is preliminary data.</text>
</comment>
<keyword evidence="1" id="KW-0808">Transferase</keyword>
<reference evidence="2" key="1">
    <citation type="submission" date="2016-05" db="EMBL/GenBank/DDBJ databases">
        <authorList>
            <person name="Wang W."/>
            <person name="Zhu L."/>
        </authorList>
    </citation>
    <scope>NUCLEOTIDE SEQUENCE [LARGE SCALE GENOMIC DNA]</scope>
    <source>
        <strain evidence="2">W-2</strain>
    </source>
</reference>
<dbReference type="AlphaFoldDB" id="A0A1B7KRN4"/>
<evidence type="ECO:0000313" key="2">
    <source>
        <dbReference type="Proteomes" id="UP000078290"/>
    </source>
</evidence>
<name>A0A1B7KRN4_PARTM</name>
<dbReference type="EMBL" id="LXMA01000023">
    <property type="protein sequence ID" value="OAT72639.1"/>
    <property type="molecule type" value="Genomic_DNA"/>
</dbReference>
<dbReference type="SUPFAM" id="SSF53254">
    <property type="entry name" value="Phosphoglycerate mutase-like"/>
    <property type="match status" value="1"/>
</dbReference>
<dbReference type="GO" id="GO:0016301">
    <property type="term" value="F:kinase activity"/>
    <property type="evidence" value="ECO:0007669"/>
    <property type="project" value="UniProtKB-KW"/>
</dbReference>
<dbReference type="Gene3D" id="3.40.50.1240">
    <property type="entry name" value="Phosphoglycerate mutase-like"/>
    <property type="match status" value="1"/>
</dbReference>
<proteinExistence type="predicted"/>
<dbReference type="Pfam" id="PF00300">
    <property type="entry name" value="His_Phos_1"/>
    <property type="match status" value="1"/>
</dbReference>
<organism evidence="1 2">
    <name type="scientific">Parageobacillus thermoglucosidasius</name>
    <name type="common">Geobacillus thermoglucosidasius</name>
    <dbReference type="NCBI Taxonomy" id="1426"/>
    <lineage>
        <taxon>Bacteria</taxon>
        <taxon>Bacillati</taxon>
        <taxon>Bacillota</taxon>
        <taxon>Bacilli</taxon>
        <taxon>Bacillales</taxon>
        <taxon>Anoxybacillaceae</taxon>
        <taxon>Parageobacillus</taxon>
    </lineage>
</organism>
<gene>
    <name evidence="1" type="ORF">A7K69_06740</name>
</gene>
<sequence>MYYITLIRHGRSKWQMRGWMTSCEFAEWVRAYDAHGILEEDKIPAATLETIKKASLVISSPLPRAVQSVERLRPSCNVKIVGWMREVEIPVPFASVRWLRLPTAVWLVLSRVCWLCGYSLDVESYREAKKRAEYAADMLCEYANRYGHIVAVGHGWFHRLVGSALKKKGWKRTASPSAKHWHAVLYTFYNRKH</sequence>
<protein>
    <submittedName>
        <fullName evidence="1">Phosphoglycerate kinase</fullName>
    </submittedName>
</protein>
<evidence type="ECO:0000313" key="1">
    <source>
        <dbReference type="EMBL" id="OAT72639.1"/>
    </source>
</evidence>
<dbReference type="InterPro" id="IPR029033">
    <property type="entry name" value="His_PPase_superfam"/>
</dbReference>
<dbReference type="InterPro" id="IPR013078">
    <property type="entry name" value="His_Pase_superF_clade-1"/>
</dbReference>
<dbReference type="Proteomes" id="UP000078290">
    <property type="component" value="Unassembled WGS sequence"/>
</dbReference>